<dbReference type="SMART" id="SM00595">
    <property type="entry name" value="MADF"/>
    <property type="match status" value="1"/>
</dbReference>
<accession>A0ABD0S8L9</accession>
<dbReference type="PANTHER" id="PTHR12243">
    <property type="entry name" value="MADF DOMAIN TRANSCRIPTION FACTOR"/>
    <property type="match status" value="1"/>
</dbReference>
<dbReference type="AlphaFoldDB" id="A0ABD0S8L9"/>
<sequence>MIRSRKMPLPFNKTLDLKLIKLVKENPILYNTKHPKYMDFDSREVIWQKIGDSLGRPGLVCKSRWINMRDQMRRKFKERLKNPNQRVYYYKYEEELSFMTAYFKDIAEPSEEMTEYLEEEADCEVEMPTEVFVNEPFEDTKELNLFNRRPEDNRQYNESVLDLNSADPLDVFLMTIGTTLRKFTPYYLNQAKSKIFQVVQDYELKQIVNKDEQPGNSDSTNR</sequence>
<reference evidence="2 3" key="1">
    <citation type="submission" date="2024-06" db="EMBL/GenBank/DDBJ databases">
        <title>A chromosome-level genome assembly of beet webworm, Loxostege sticticalis.</title>
        <authorList>
            <person name="Zhang Y."/>
        </authorList>
    </citation>
    <scope>NUCLEOTIDE SEQUENCE [LARGE SCALE GENOMIC DNA]</scope>
    <source>
        <strain evidence="2">AQ028</strain>
        <tissue evidence="2">Male pupae</tissue>
    </source>
</reference>
<feature type="domain" description="MADF" evidence="1">
    <location>
        <begin position="18"/>
        <end position="104"/>
    </location>
</feature>
<evidence type="ECO:0000313" key="2">
    <source>
        <dbReference type="EMBL" id="KAL0810212.1"/>
    </source>
</evidence>
<comment type="caution">
    <text evidence="2">The sequence shown here is derived from an EMBL/GenBank/DDBJ whole genome shotgun (WGS) entry which is preliminary data.</text>
</comment>
<protein>
    <recommendedName>
        <fullName evidence="1">MADF domain-containing protein</fullName>
    </recommendedName>
</protein>
<dbReference type="Pfam" id="PF10545">
    <property type="entry name" value="MADF_DNA_bdg"/>
    <property type="match status" value="1"/>
</dbReference>
<gene>
    <name evidence="2" type="ORF">ABMA28_010994</name>
</gene>
<name>A0ABD0S8L9_LOXSC</name>
<evidence type="ECO:0000313" key="3">
    <source>
        <dbReference type="Proteomes" id="UP001549921"/>
    </source>
</evidence>
<proteinExistence type="predicted"/>
<dbReference type="InterPro" id="IPR006578">
    <property type="entry name" value="MADF-dom"/>
</dbReference>
<dbReference type="EMBL" id="JBEDNZ010000027">
    <property type="protein sequence ID" value="KAL0810212.1"/>
    <property type="molecule type" value="Genomic_DNA"/>
</dbReference>
<dbReference type="InterPro" id="IPR039353">
    <property type="entry name" value="TF_Adf1"/>
</dbReference>
<dbReference type="Proteomes" id="UP001549921">
    <property type="component" value="Unassembled WGS sequence"/>
</dbReference>
<organism evidence="2 3">
    <name type="scientific">Loxostege sticticalis</name>
    <name type="common">Beet webworm moth</name>
    <dbReference type="NCBI Taxonomy" id="481309"/>
    <lineage>
        <taxon>Eukaryota</taxon>
        <taxon>Metazoa</taxon>
        <taxon>Ecdysozoa</taxon>
        <taxon>Arthropoda</taxon>
        <taxon>Hexapoda</taxon>
        <taxon>Insecta</taxon>
        <taxon>Pterygota</taxon>
        <taxon>Neoptera</taxon>
        <taxon>Endopterygota</taxon>
        <taxon>Lepidoptera</taxon>
        <taxon>Glossata</taxon>
        <taxon>Ditrysia</taxon>
        <taxon>Pyraloidea</taxon>
        <taxon>Crambidae</taxon>
        <taxon>Pyraustinae</taxon>
        <taxon>Loxostege</taxon>
    </lineage>
</organism>
<dbReference type="PANTHER" id="PTHR12243:SF67">
    <property type="entry name" value="COREPRESSOR OF PANGOLIN, ISOFORM A-RELATED"/>
    <property type="match status" value="1"/>
</dbReference>
<dbReference type="PROSITE" id="PS51029">
    <property type="entry name" value="MADF"/>
    <property type="match status" value="1"/>
</dbReference>
<evidence type="ECO:0000259" key="1">
    <source>
        <dbReference type="PROSITE" id="PS51029"/>
    </source>
</evidence>